<evidence type="ECO:0000313" key="4">
    <source>
        <dbReference type="EMBL" id="PUE58516.1"/>
    </source>
</evidence>
<dbReference type="SFLD" id="SFLDF00045">
    <property type="entry name" value="2-haloacid_dehalogenase"/>
    <property type="match status" value="1"/>
</dbReference>
<dbReference type="SFLD" id="SFLDG01135">
    <property type="entry name" value="C1.5.6:_HAD__Beta-PGM__Phospha"/>
    <property type="match status" value="1"/>
</dbReference>
<name>A0A315EKT9_9BURK</name>
<organism evidence="4 5">
    <name type="scientific">Limnohabitans curvus</name>
    <dbReference type="NCBI Taxonomy" id="323423"/>
    <lineage>
        <taxon>Bacteria</taxon>
        <taxon>Pseudomonadati</taxon>
        <taxon>Pseudomonadota</taxon>
        <taxon>Betaproteobacteria</taxon>
        <taxon>Burkholderiales</taxon>
        <taxon>Comamonadaceae</taxon>
        <taxon>Limnohabitans</taxon>
    </lineage>
</organism>
<dbReference type="RefSeq" id="WP_108360021.1">
    <property type="nucleotide sequence ID" value="NZ_NESP01000001.1"/>
</dbReference>
<dbReference type="EMBL" id="NESP01000001">
    <property type="protein sequence ID" value="PUE58516.1"/>
    <property type="molecule type" value="Genomic_DNA"/>
</dbReference>
<dbReference type="InterPro" id="IPR023214">
    <property type="entry name" value="HAD_sf"/>
</dbReference>
<reference evidence="4 5" key="1">
    <citation type="submission" date="2017-04" db="EMBL/GenBank/DDBJ databases">
        <title>Unexpected and diverse lifestyles within the genus Limnohabitans.</title>
        <authorList>
            <person name="Kasalicky V."/>
            <person name="Mehrshad M."/>
            <person name="Andrei S.-A."/>
            <person name="Salcher M."/>
            <person name="Kratochvilova H."/>
            <person name="Simek K."/>
            <person name="Ghai R."/>
        </authorList>
    </citation>
    <scope>NUCLEOTIDE SEQUENCE [LARGE SCALE GENOMIC DNA]</scope>
    <source>
        <strain evidence="4 5">MWH-C5</strain>
    </source>
</reference>
<dbReference type="Proteomes" id="UP000251341">
    <property type="component" value="Unassembled WGS sequence"/>
</dbReference>
<dbReference type="Gene3D" id="1.10.150.240">
    <property type="entry name" value="Putative phosphatase, domain 2"/>
    <property type="match status" value="1"/>
</dbReference>
<comment type="similarity">
    <text evidence="1 3">Belongs to the HAD-like hydrolase superfamily. S-2-haloalkanoic acid dehalogenase family.</text>
</comment>
<dbReference type="EC" id="3.8.1.2" evidence="3"/>
<dbReference type="GO" id="GO:0018784">
    <property type="term" value="F:(S)-2-haloacid dehalogenase activity"/>
    <property type="evidence" value="ECO:0007669"/>
    <property type="project" value="UniProtKB-UniRule"/>
</dbReference>
<comment type="caution">
    <text evidence="4">The sequence shown here is derived from an EMBL/GenBank/DDBJ whole genome shotgun (WGS) entry which is preliminary data.</text>
</comment>
<protein>
    <recommendedName>
        <fullName evidence="3">(S)-2-haloacid dehalogenase</fullName>
        <ecNumber evidence="3">3.8.1.2</ecNumber>
    </recommendedName>
    <alternativeName>
        <fullName evidence="3">2-haloalkanoic acid dehalogenase</fullName>
    </alternativeName>
    <alternativeName>
        <fullName evidence="3">Halocarboxylic acid halidohydrolase</fullName>
    </alternativeName>
    <alternativeName>
        <fullName evidence="3">L-2-haloacid dehalogenase</fullName>
    </alternativeName>
</protein>
<dbReference type="SUPFAM" id="SSF56784">
    <property type="entry name" value="HAD-like"/>
    <property type="match status" value="1"/>
</dbReference>
<evidence type="ECO:0000256" key="3">
    <source>
        <dbReference type="RuleBase" id="RU368077"/>
    </source>
</evidence>
<dbReference type="SFLD" id="SFLDS00003">
    <property type="entry name" value="Haloacid_Dehalogenase"/>
    <property type="match status" value="1"/>
</dbReference>
<evidence type="ECO:0000256" key="1">
    <source>
        <dbReference type="ARBA" id="ARBA00008106"/>
    </source>
</evidence>
<keyword evidence="2 3" id="KW-0378">Hydrolase</keyword>
<dbReference type="Pfam" id="PF00702">
    <property type="entry name" value="Hydrolase"/>
    <property type="match status" value="1"/>
</dbReference>
<comment type="catalytic activity">
    <reaction evidence="3">
        <text>an (S)-2-haloacid + H2O = a (2R)-2-hydroxycarboxylate + a halide anion + H(+)</text>
        <dbReference type="Rhea" id="RHEA:11192"/>
        <dbReference type="ChEBI" id="CHEBI:15377"/>
        <dbReference type="ChEBI" id="CHEBI:15378"/>
        <dbReference type="ChEBI" id="CHEBI:16042"/>
        <dbReference type="ChEBI" id="CHEBI:58314"/>
        <dbReference type="ChEBI" id="CHEBI:137405"/>
        <dbReference type="EC" id="3.8.1.2"/>
    </reaction>
</comment>
<dbReference type="InterPro" id="IPR036412">
    <property type="entry name" value="HAD-like_sf"/>
</dbReference>
<dbReference type="CDD" id="cd02588">
    <property type="entry name" value="HAD_L2-DEX"/>
    <property type="match status" value="1"/>
</dbReference>
<dbReference type="Gene3D" id="3.40.50.1000">
    <property type="entry name" value="HAD superfamily/HAD-like"/>
    <property type="match status" value="1"/>
</dbReference>
<keyword evidence="5" id="KW-1185">Reference proteome</keyword>
<evidence type="ECO:0000256" key="2">
    <source>
        <dbReference type="ARBA" id="ARBA00022801"/>
    </source>
</evidence>
<dbReference type="InterPro" id="IPR006439">
    <property type="entry name" value="HAD-SF_hydro_IA"/>
</dbReference>
<proteinExistence type="inferred from homology"/>
<dbReference type="NCBIfam" id="TIGR01428">
    <property type="entry name" value="HAD_type_II"/>
    <property type="match status" value="1"/>
</dbReference>
<sequence length="231" mass="25761">MSIQAVVFDAYGTLFDVYSIGALAEQLYPGQGAAISVLWRDKQIDYTRLITMSDPHRAEGSRYYQSFWNITRSALLYTLERFKLDAKPEHVDALMGQYAKLTPFAENLGVLQSLKERGITTAILSNGSPEMLSTAVSSAGMTDLIDHVISVDPIRLFKTSPEAYGLVHQTIPAEKQDILFVSSNGWDALGATWFGFTTLWVNRQQLPFEAIGPHPSYTGHDLTRVLDVFNH</sequence>
<dbReference type="PANTHER" id="PTHR43316">
    <property type="entry name" value="HYDROLASE, HALOACID DELAHOGENASE-RELATED"/>
    <property type="match status" value="1"/>
</dbReference>
<dbReference type="InterPro" id="IPR051540">
    <property type="entry name" value="S-2-haloacid_dehalogenase"/>
</dbReference>
<dbReference type="PRINTS" id="PR00413">
    <property type="entry name" value="HADHALOGNASE"/>
</dbReference>
<dbReference type="AlphaFoldDB" id="A0A315EKT9"/>
<accession>A0A315EKT9</accession>
<dbReference type="NCBIfam" id="TIGR01493">
    <property type="entry name" value="HAD-SF-IA-v2"/>
    <property type="match status" value="1"/>
</dbReference>
<dbReference type="SFLD" id="SFLDG01129">
    <property type="entry name" value="C1.5:_HAD__Beta-PGM__Phosphata"/>
    <property type="match status" value="1"/>
</dbReference>
<dbReference type="PANTHER" id="PTHR43316:SF3">
    <property type="entry name" value="HALOACID DEHALOGENASE, TYPE II (AFU_ORTHOLOGUE AFUA_2G07750)-RELATED"/>
    <property type="match status" value="1"/>
</dbReference>
<dbReference type="InterPro" id="IPR006328">
    <property type="entry name" value="2-HAD"/>
</dbReference>
<comment type="function">
    <text evidence="3">Catalyzes the hydrolytic dehalogenation of small (S)-2-haloalkanoic acids to yield the corresponding (R)-2-hydroxyalkanoic acids.</text>
</comment>
<gene>
    <name evidence="4" type="ORF">B9Z44_02215</name>
</gene>
<evidence type="ECO:0000313" key="5">
    <source>
        <dbReference type="Proteomes" id="UP000251341"/>
    </source>
</evidence>
<dbReference type="InterPro" id="IPR023198">
    <property type="entry name" value="PGP-like_dom2"/>
</dbReference>